<dbReference type="EMBL" id="MCFC01000063">
    <property type="protein sequence ID" value="ORY24871.1"/>
    <property type="molecule type" value="Genomic_DNA"/>
</dbReference>
<reference evidence="2 3" key="1">
    <citation type="submission" date="2016-07" db="EMBL/GenBank/DDBJ databases">
        <title>Pervasive Adenine N6-methylation of Active Genes in Fungi.</title>
        <authorList>
            <consortium name="DOE Joint Genome Institute"/>
            <person name="Mondo S.J."/>
            <person name="Dannebaum R.O."/>
            <person name="Kuo R.C."/>
            <person name="Labutti K."/>
            <person name="Haridas S."/>
            <person name="Kuo A."/>
            <person name="Salamov A."/>
            <person name="Ahrendt S.R."/>
            <person name="Lipzen A."/>
            <person name="Sullivan W."/>
            <person name="Andreopoulos W.B."/>
            <person name="Clum A."/>
            <person name="Lindquist E."/>
            <person name="Daum C."/>
            <person name="Ramamoorthy G.K."/>
            <person name="Gryganskyi A."/>
            <person name="Culley D."/>
            <person name="Magnuson J.K."/>
            <person name="James T.Y."/>
            <person name="O'Malley M.A."/>
            <person name="Stajich J.E."/>
            <person name="Spatafora J.W."/>
            <person name="Visel A."/>
            <person name="Grigoriev I.V."/>
        </authorList>
    </citation>
    <scope>NUCLEOTIDE SEQUENCE [LARGE SCALE GENOMIC DNA]</scope>
    <source>
        <strain evidence="2 3">68-887.2</strain>
    </source>
</reference>
<dbReference type="Proteomes" id="UP000193986">
    <property type="component" value="Unassembled WGS sequence"/>
</dbReference>
<keyword evidence="1" id="KW-0812">Transmembrane</keyword>
<accession>A0A1Y2AQP5</accession>
<name>A0A1Y2AQP5_9TREE</name>
<dbReference type="AlphaFoldDB" id="A0A1Y2AQP5"/>
<evidence type="ECO:0000256" key="1">
    <source>
        <dbReference type="SAM" id="Phobius"/>
    </source>
</evidence>
<dbReference type="InParanoid" id="A0A1Y2AQP5"/>
<proteinExistence type="predicted"/>
<feature type="transmembrane region" description="Helical" evidence="1">
    <location>
        <begin position="80"/>
        <end position="101"/>
    </location>
</feature>
<sequence>MPSKAISLLPMYTIERHMDALDPLIHSILLVLFVTAFTSAAFVFAAGVKSALVRFGHASLTIMIHSVPSRSLQCPRLVPLIYPSIIGLTIVLDLLAVWSAVDPFSTESSRLLERDLEAHSGRTKRQRLGRE</sequence>
<keyword evidence="3" id="KW-1185">Reference proteome</keyword>
<feature type="transmembrane region" description="Helical" evidence="1">
    <location>
        <begin position="21"/>
        <end position="45"/>
    </location>
</feature>
<keyword evidence="1" id="KW-1133">Transmembrane helix</keyword>
<comment type="caution">
    <text evidence="2">The sequence shown here is derived from an EMBL/GenBank/DDBJ whole genome shotgun (WGS) entry which is preliminary data.</text>
</comment>
<organism evidence="2 3">
    <name type="scientific">Naematelia encephala</name>
    <dbReference type="NCBI Taxonomy" id="71784"/>
    <lineage>
        <taxon>Eukaryota</taxon>
        <taxon>Fungi</taxon>
        <taxon>Dikarya</taxon>
        <taxon>Basidiomycota</taxon>
        <taxon>Agaricomycotina</taxon>
        <taxon>Tremellomycetes</taxon>
        <taxon>Tremellales</taxon>
        <taxon>Naemateliaceae</taxon>
        <taxon>Naematelia</taxon>
    </lineage>
</organism>
<protein>
    <submittedName>
        <fullName evidence="2">Uncharacterized protein</fullName>
    </submittedName>
</protein>
<gene>
    <name evidence="2" type="ORF">BCR39DRAFT_507302</name>
</gene>
<evidence type="ECO:0000313" key="2">
    <source>
        <dbReference type="EMBL" id="ORY24871.1"/>
    </source>
</evidence>
<keyword evidence="1" id="KW-0472">Membrane</keyword>
<evidence type="ECO:0000313" key="3">
    <source>
        <dbReference type="Proteomes" id="UP000193986"/>
    </source>
</evidence>